<reference evidence="1" key="1">
    <citation type="submission" date="2018-06" db="EMBL/GenBank/DDBJ databases">
        <authorList>
            <person name="Zhirakovskaya E."/>
        </authorList>
    </citation>
    <scope>NUCLEOTIDE SEQUENCE</scope>
</reference>
<evidence type="ECO:0008006" key="2">
    <source>
        <dbReference type="Google" id="ProtNLM"/>
    </source>
</evidence>
<accession>A0A3B1DTW0</accession>
<dbReference type="Gene3D" id="2.130.10.10">
    <property type="entry name" value="YVTN repeat-like/Quinoprotein amine dehydrogenase"/>
    <property type="match status" value="1"/>
</dbReference>
<proteinExistence type="predicted"/>
<organism evidence="1">
    <name type="scientific">hydrothermal vent metagenome</name>
    <dbReference type="NCBI Taxonomy" id="652676"/>
    <lineage>
        <taxon>unclassified sequences</taxon>
        <taxon>metagenomes</taxon>
        <taxon>ecological metagenomes</taxon>
    </lineage>
</organism>
<protein>
    <recommendedName>
        <fullName evidence="2">SMP-30/Gluconolactonase/LRE-like region domain-containing protein</fullName>
    </recommendedName>
</protein>
<sequence length="397" mass="43666">MLRRPKMNTFQQNGVTMQKQQLLTQSTKKKRSERKQSVMKKHFISCLLFLGLVILFSTGVVAEDNKEVKAEVLALNLENPSGLAIHPETGDVFIASRYGIYRYQPKEHKMNIEIDNYATDVYGKGPRYNIGPLGLTFIDKNHLVVADGSRKDGEELVRIYKLTKGSVENKTKLKYAKEDSAAFTLGPIKASEKSKNGEGNFFGVTIGAGNIFVTCHGDDTKGWIAKSKFKDGKPGKLELFIATKEVLQVDAPSAIMMSADGEDLVVAQMGEITQAGDSLLVTYNPKDGKMRKKYTTGLNDIVGLAISPKTKKVYATDFSWIDTSKGGLFELTIDGDKITAKKILSLDKPSAIAFDKEGRLYLTVFGTAPKANVKKEETKKKVSPLAPGKLLRIDAGL</sequence>
<name>A0A3B1DTW0_9ZZZZ</name>
<gene>
    <name evidence="1" type="ORF">MNBD_PLANCTO02-1724</name>
</gene>
<dbReference type="SUPFAM" id="SSF63829">
    <property type="entry name" value="Calcium-dependent phosphotriesterase"/>
    <property type="match status" value="1"/>
</dbReference>
<dbReference type="InterPro" id="IPR015943">
    <property type="entry name" value="WD40/YVTN_repeat-like_dom_sf"/>
</dbReference>
<dbReference type="EMBL" id="UOGL01000338">
    <property type="protein sequence ID" value="VAX39528.1"/>
    <property type="molecule type" value="Genomic_DNA"/>
</dbReference>
<evidence type="ECO:0000313" key="1">
    <source>
        <dbReference type="EMBL" id="VAX39528.1"/>
    </source>
</evidence>
<dbReference type="AlphaFoldDB" id="A0A3B1DTW0"/>